<proteinExistence type="predicted"/>
<accession>A0A6J5UBB1</accession>
<reference evidence="1 2" key="1">
    <citation type="submission" date="2020-05" db="EMBL/GenBank/DDBJ databases">
        <authorList>
            <person name="Campoy J."/>
            <person name="Schneeberger K."/>
            <person name="Spophaly S."/>
        </authorList>
    </citation>
    <scope>NUCLEOTIDE SEQUENCE [LARGE SCALE GENOMIC DNA]</scope>
    <source>
        <strain evidence="1">PruArmRojPasFocal</strain>
    </source>
</reference>
<dbReference type="AlphaFoldDB" id="A0A6J5UBB1"/>
<protein>
    <submittedName>
        <fullName evidence="1">Uncharacterized protein</fullName>
    </submittedName>
</protein>
<gene>
    <name evidence="1" type="ORF">CURHAP_LOCUS21862</name>
</gene>
<evidence type="ECO:0000313" key="1">
    <source>
        <dbReference type="EMBL" id="CAB4273726.1"/>
    </source>
</evidence>
<sequence>MSRGILISMQNVAVDGMYFEDDDDEFAPVVEMLDDPSSSVAPAVEHLFLSFPTIQHLQFHPMVEM</sequence>
<organism evidence="1 2">
    <name type="scientific">Prunus armeniaca</name>
    <name type="common">Apricot</name>
    <name type="synonym">Armeniaca vulgaris</name>
    <dbReference type="NCBI Taxonomy" id="36596"/>
    <lineage>
        <taxon>Eukaryota</taxon>
        <taxon>Viridiplantae</taxon>
        <taxon>Streptophyta</taxon>
        <taxon>Embryophyta</taxon>
        <taxon>Tracheophyta</taxon>
        <taxon>Spermatophyta</taxon>
        <taxon>Magnoliopsida</taxon>
        <taxon>eudicotyledons</taxon>
        <taxon>Gunneridae</taxon>
        <taxon>Pentapetalae</taxon>
        <taxon>rosids</taxon>
        <taxon>fabids</taxon>
        <taxon>Rosales</taxon>
        <taxon>Rosaceae</taxon>
        <taxon>Amygdaloideae</taxon>
        <taxon>Amygdaleae</taxon>
        <taxon>Prunus</taxon>
    </lineage>
</organism>
<name>A0A6J5UBB1_PRUAR</name>
<evidence type="ECO:0000313" key="2">
    <source>
        <dbReference type="Proteomes" id="UP000507222"/>
    </source>
</evidence>
<dbReference type="EMBL" id="CAEKDK010000003">
    <property type="protein sequence ID" value="CAB4273726.1"/>
    <property type="molecule type" value="Genomic_DNA"/>
</dbReference>
<dbReference type="Proteomes" id="UP000507222">
    <property type="component" value="Unassembled WGS sequence"/>
</dbReference>